<proteinExistence type="predicted"/>
<dbReference type="InParanoid" id="A0A1C7N0P9"/>
<protein>
    <recommendedName>
        <fullName evidence="3">DUF7137 domain-containing protein</fullName>
    </recommendedName>
</protein>
<dbReference type="STRING" id="101091.A0A1C7N0P9"/>
<dbReference type="OrthoDB" id="2435509at2759"/>
<dbReference type="Proteomes" id="UP000093000">
    <property type="component" value="Unassembled WGS sequence"/>
</dbReference>
<dbReference type="AlphaFoldDB" id="A0A1C7N0P9"/>
<evidence type="ECO:0000313" key="4">
    <source>
        <dbReference type="EMBL" id="OBZ82643.1"/>
    </source>
</evidence>
<keyword evidence="1" id="KW-0472">Membrane</keyword>
<dbReference type="EMBL" id="LUGH01000820">
    <property type="protein sequence ID" value="OBZ82643.1"/>
    <property type="molecule type" value="Genomic_DNA"/>
</dbReference>
<dbReference type="InterPro" id="IPR055561">
    <property type="entry name" value="DUF7137"/>
</dbReference>
<reference evidence="4" key="1">
    <citation type="submission" date="2016-03" db="EMBL/GenBank/DDBJ databases">
        <title>Choanephora cucurbitarum.</title>
        <authorList>
            <person name="Min B."/>
            <person name="Park H."/>
            <person name="Park J.-H."/>
            <person name="Shin H.-D."/>
            <person name="Choi I.-G."/>
        </authorList>
    </citation>
    <scope>NUCLEOTIDE SEQUENCE [LARGE SCALE GENOMIC DNA]</scope>
    <source>
        <strain evidence="4">KUS-F28377</strain>
    </source>
</reference>
<comment type="caution">
    <text evidence="4">The sequence shown here is derived from an EMBL/GenBank/DDBJ whole genome shotgun (WGS) entry which is preliminary data.</text>
</comment>
<feature type="domain" description="DUF7137" evidence="3">
    <location>
        <begin position="99"/>
        <end position="229"/>
    </location>
</feature>
<organism evidence="4 5">
    <name type="scientific">Choanephora cucurbitarum</name>
    <dbReference type="NCBI Taxonomy" id="101091"/>
    <lineage>
        <taxon>Eukaryota</taxon>
        <taxon>Fungi</taxon>
        <taxon>Fungi incertae sedis</taxon>
        <taxon>Mucoromycota</taxon>
        <taxon>Mucoromycotina</taxon>
        <taxon>Mucoromycetes</taxon>
        <taxon>Mucorales</taxon>
        <taxon>Mucorineae</taxon>
        <taxon>Choanephoraceae</taxon>
        <taxon>Choanephoroideae</taxon>
        <taxon>Choanephora</taxon>
    </lineage>
</organism>
<dbReference type="Pfam" id="PF23585">
    <property type="entry name" value="DUF7137"/>
    <property type="match status" value="1"/>
</dbReference>
<keyword evidence="1" id="KW-0812">Transmembrane</keyword>
<keyword evidence="2" id="KW-0732">Signal</keyword>
<dbReference type="PANTHER" id="PTHR42028:SF1">
    <property type="entry name" value="YALI0E30657P"/>
    <property type="match status" value="1"/>
</dbReference>
<accession>A0A1C7N0P9</accession>
<keyword evidence="5" id="KW-1185">Reference proteome</keyword>
<gene>
    <name evidence="4" type="ORF">A0J61_09306</name>
</gene>
<keyword evidence="1" id="KW-1133">Transmembrane helix</keyword>
<evidence type="ECO:0000313" key="5">
    <source>
        <dbReference type="Proteomes" id="UP000093000"/>
    </source>
</evidence>
<feature type="signal peptide" evidence="2">
    <location>
        <begin position="1"/>
        <end position="19"/>
    </location>
</feature>
<sequence>MRFSFLLLLGICAISNTVAQVISNSAPVATSNAVPVASSAQPSAQPSAQVSAQPSVQPSGVTNTTIVSNGNSTVASNSTASGNNTVTGLPTSASYGNSVYPGGATFLAPVASKSVSPLYRIDAKENVTFSWSFTSLLVQPQNLTLAAVAPNSVTYTITALAGAATSAVWHISDVPSASPLMMGMYQIQLYDQRGLSANQLPGWLAPNTRLTIAFYSAESYSQGTGSGYCPLCFYNAGRRMTESFGPIAVALGVAGATTGMMLYNLLG</sequence>
<feature type="transmembrane region" description="Helical" evidence="1">
    <location>
        <begin position="244"/>
        <end position="266"/>
    </location>
</feature>
<name>A0A1C7N0P9_9FUNG</name>
<evidence type="ECO:0000256" key="1">
    <source>
        <dbReference type="SAM" id="Phobius"/>
    </source>
</evidence>
<dbReference type="PANTHER" id="PTHR42028">
    <property type="entry name" value="CHROMOSOME 1, WHOLE GENOME SHOTGUN SEQUENCE"/>
    <property type="match status" value="1"/>
</dbReference>
<feature type="chain" id="PRO_5008889404" description="DUF7137 domain-containing protein" evidence="2">
    <location>
        <begin position="20"/>
        <end position="267"/>
    </location>
</feature>
<evidence type="ECO:0000259" key="3">
    <source>
        <dbReference type="Pfam" id="PF23585"/>
    </source>
</evidence>
<evidence type="ECO:0000256" key="2">
    <source>
        <dbReference type="SAM" id="SignalP"/>
    </source>
</evidence>